<dbReference type="InterPro" id="IPR011990">
    <property type="entry name" value="TPR-like_helical_dom_sf"/>
</dbReference>
<dbReference type="AlphaFoldDB" id="A0A0K1PR56"/>
<keyword evidence="1" id="KW-0812">Transmembrane</keyword>
<name>A0A0K1PR56_9BACT</name>
<accession>A0A0K1PR56</accession>
<evidence type="ECO:0000256" key="1">
    <source>
        <dbReference type="SAM" id="Phobius"/>
    </source>
</evidence>
<evidence type="ECO:0000313" key="3">
    <source>
        <dbReference type="Proteomes" id="UP000064967"/>
    </source>
</evidence>
<dbReference type="KEGG" id="llu:AKJ09_02689"/>
<dbReference type="Proteomes" id="UP000064967">
    <property type="component" value="Chromosome"/>
</dbReference>
<gene>
    <name evidence="2" type="ORF">AKJ09_02689</name>
</gene>
<reference evidence="2 3" key="1">
    <citation type="submission" date="2015-08" db="EMBL/GenBank/DDBJ databases">
        <authorList>
            <person name="Babu N.S."/>
            <person name="Beckwith C.J."/>
            <person name="Beseler K.G."/>
            <person name="Brison A."/>
            <person name="Carone J.V."/>
            <person name="Caskin T.P."/>
            <person name="Diamond M."/>
            <person name="Durham M.E."/>
            <person name="Foxe J.M."/>
            <person name="Go M."/>
            <person name="Henderson B.A."/>
            <person name="Jones I.B."/>
            <person name="McGettigan J.A."/>
            <person name="Micheletti S.J."/>
            <person name="Nasrallah M.E."/>
            <person name="Ortiz D."/>
            <person name="Piller C.R."/>
            <person name="Privatt S.R."/>
            <person name="Schneider S.L."/>
            <person name="Sharp S."/>
            <person name="Smith T.C."/>
            <person name="Stanton J.D."/>
            <person name="Ullery H.E."/>
            <person name="Wilson R.J."/>
            <person name="Serrano M.G."/>
            <person name="Buck G."/>
            <person name="Lee V."/>
            <person name="Wang Y."/>
            <person name="Carvalho R."/>
            <person name="Voegtly L."/>
            <person name="Shi R."/>
            <person name="Duckworth R."/>
            <person name="Johnson A."/>
            <person name="Loviza R."/>
            <person name="Walstead R."/>
            <person name="Shah Z."/>
            <person name="Kiflezghi M."/>
            <person name="Wade K."/>
            <person name="Ball S.L."/>
            <person name="Bradley K.W."/>
            <person name="Asai D.J."/>
            <person name="Bowman C.A."/>
            <person name="Russell D.A."/>
            <person name="Pope W.H."/>
            <person name="Jacobs-Sera D."/>
            <person name="Hendrix R.W."/>
            <person name="Hatfull G.F."/>
        </authorList>
    </citation>
    <scope>NUCLEOTIDE SEQUENCE [LARGE SCALE GENOMIC DNA]</scope>
    <source>
        <strain evidence="2 3">DSM 27648</strain>
    </source>
</reference>
<keyword evidence="1" id="KW-0472">Membrane</keyword>
<evidence type="ECO:0000313" key="2">
    <source>
        <dbReference type="EMBL" id="AKU96025.1"/>
    </source>
</evidence>
<feature type="transmembrane region" description="Helical" evidence="1">
    <location>
        <begin position="248"/>
        <end position="267"/>
    </location>
</feature>
<dbReference type="EMBL" id="CP012333">
    <property type="protein sequence ID" value="AKU96025.1"/>
    <property type="molecule type" value="Genomic_DNA"/>
</dbReference>
<sequence length="279" mass="29926">MTSPRAEFVSEERGRVRRSQTFFLALLLPFLFARTAMAEPSAQARAERLFEEGRALLDAGRFQEACPKLEESERLDAGGGTRLNLALCHERTGRLAAAYADYEESLGRALHDGRADRERFAREHLAALEPRIPTISIVGASGAILVDGVELHVAEGARLRVDPGVHVVVVPGGPRWTISLAEGEARLLNVDRTTPGPKAAVADIPATRFIEDRSVAPLISLGIACVGYGVATWGMLRTMRSDDSTGVWALGIGGTLAIGGTLGAFILPRSVARPRGPKE</sequence>
<keyword evidence="1" id="KW-1133">Transmembrane helix</keyword>
<keyword evidence="3" id="KW-1185">Reference proteome</keyword>
<dbReference type="SUPFAM" id="SSF48452">
    <property type="entry name" value="TPR-like"/>
    <property type="match status" value="1"/>
</dbReference>
<organism evidence="2 3">
    <name type="scientific">Labilithrix luteola</name>
    <dbReference type="NCBI Taxonomy" id="1391654"/>
    <lineage>
        <taxon>Bacteria</taxon>
        <taxon>Pseudomonadati</taxon>
        <taxon>Myxococcota</taxon>
        <taxon>Polyangia</taxon>
        <taxon>Polyangiales</taxon>
        <taxon>Labilitrichaceae</taxon>
        <taxon>Labilithrix</taxon>
    </lineage>
</organism>
<protein>
    <recommendedName>
        <fullName evidence="4">Tetratricopeptide repeat protein</fullName>
    </recommendedName>
</protein>
<evidence type="ECO:0008006" key="4">
    <source>
        <dbReference type="Google" id="ProtNLM"/>
    </source>
</evidence>
<dbReference type="Gene3D" id="1.25.40.10">
    <property type="entry name" value="Tetratricopeptide repeat domain"/>
    <property type="match status" value="1"/>
</dbReference>
<proteinExistence type="predicted"/>
<feature type="transmembrane region" description="Helical" evidence="1">
    <location>
        <begin position="215"/>
        <end position="236"/>
    </location>
</feature>